<sequence length="261" mass="28540">MTDAEITEKAEALLAEMRPFAPSAAPGQNFLPPETRRTIPGEFADIPVWRAGDGPDTTLFIHGWDDSHRVWRQFAMRFLQTGRPILLMDLPGHGAASKAEHCSWPYAGAAVREVIEAEGPVETIIAHSFGCKAAARAVETGAEVDTLILIAPPLDNRERGWASRQRKQGVDDAIIEKAQALYKTQTGVEMEGQDFRGALARFRGRILLVGSEADEGCPLQDIRALAESLPNADLVEDYELGHRELALDPGILSSITHFLGH</sequence>
<dbReference type="EMBL" id="QWFX01000013">
    <property type="protein sequence ID" value="RIJ28105.1"/>
    <property type="molecule type" value="Genomic_DNA"/>
</dbReference>
<reference evidence="2 3" key="1">
    <citation type="submission" date="2018-08" db="EMBL/GenBank/DDBJ databases">
        <title>Henriciella mobilis sp. nov., isolated from seawater.</title>
        <authorList>
            <person name="Cheng H."/>
            <person name="Wu Y.-H."/>
            <person name="Xu X.-W."/>
            <person name="Guo L.-L."/>
        </authorList>
    </citation>
    <scope>NUCLEOTIDE SEQUENCE [LARGE SCALE GENOMIC DNA]</scope>
    <source>
        <strain evidence="2 3">JN25</strain>
    </source>
</reference>
<dbReference type="RefSeq" id="WP_119376640.1">
    <property type="nucleotide sequence ID" value="NZ_QWFX01000013.1"/>
</dbReference>
<evidence type="ECO:0000259" key="1">
    <source>
        <dbReference type="Pfam" id="PF12697"/>
    </source>
</evidence>
<name>A0A399RDY2_9PROT</name>
<dbReference type="AlphaFoldDB" id="A0A399RDY2"/>
<gene>
    <name evidence="2" type="ORF">D1223_11870</name>
</gene>
<dbReference type="OrthoDB" id="9804723at2"/>
<dbReference type="InterPro" id="IPR050228">
    <property type="entry name" value="Carboxylesterase_BioH"/>
</dbReference>
<organism evidence="2 3">
    <name type="scientific">Henriciella mobilis</name>
    <dbReference type="NCBI Taxonomy" id="2305467"/>
    <lineage>
        <taxon>Bacteria</taxon>
        <taxon>Pseudomonadati</taxon>
        <taxon>Pseudomonadota</taxon>
        <taxon>Alphaproteobacteria</taxon>
        <taxon>Hyphomonadales</taxon>
        <taxon>Hyphomonadaceae</taxon>
        <taxon>Henriciella</taxon>
    </lineage>
</organism>
<dbReference type="PANTHER" id="PTHR43194">
    <property type="entry name" value="HYDROLASE ALPHA/BETA FOLD FAMILY"/>
    <property type="match status" value="1"/>
</dbReference>
<dbReference type="InterPro" id="IPR000073">
    <property type="entry name" value="AB_hydrolase_1"/>
</dbReference>
<keyword evidence="3" id="KW-1185">Reference proteome</keyword>
<accession>A0A399RDY2</accession>
<protein>
    <submittedName>
        <fullName evidence="2">Alpha/beta fold hydrolase</fullName>
    </submittedName>
</protein>
<proteinExistence type="predicted"/>
<evidence type="ECO:0000313" key="2">
    <source>
        <dbReference type="EMBL" id="RIJ28105.1"/>
    </source>
</evidence>
<dbReference type="SUPFAM" id="SSF53474">
    <property type="entry name" value="alpha/beta-Hydrolases"/>
    <property type="match status" value="1"/>
</dbReference>
<feature type="domain" description="AB hydrolase-1" evidence="1">
    <location>
        <begin position="59"/>
        <end position="170"/>
    </location>
</feature>
<dbReference type="PANTHER" id="PTHR43194:SF2">
    <property type="entry name" value="PEROXISOMAL MEMBRANE PROTEIN LPX1"/>
    <property type="match status" value="1"/>
</dbReference>
<dbReference type="InterPro" id="IPR029058">
    <property type="entry name" value="AB_hydrolase_fold"/>
</dbReference>
<evidence type="ECO:0000313" key="3">
    <source>
        <dbReference type="Proteomes" id="UP000266385"/>
    </source>
</evidence>
<dbReference type="Pfam" id="PF12697">
    <property type="entry name" value="Abhydrolase_6"/>
    <property type="match status" value="1"/>
</dbReference>
<keyword evidence="2" id="KW-0378">Hydrolase</keyword>
<dbReference type="Proteomes" id="UP000266385">
    <property type="component" value="Unassembled WGS sequence"/>
</dbReference>
<dbReference type="GO" id="GO:0016787">
    <property type="term" value="F:hydrolase activity"/>
    <property type="evidence" value="ECO:0007669"/>
    <property type="project" value="UniProtKB-KW"/>
</dbReference>
<dbReference type="Gene3D" id="3.40.50.1820">
    <property type="entry name" value="alpha/beta hydrolase"/>
    <property type="match status" value="1"/>
</dbReference>
<comment type="caution">
    <text evidence="2">The sequence shown here is derived from an EMBL/GenBank/DDBJ whole genome shotgun (WGS) entry which is preliminary data.</text>
</comment>